<feature type="compositionally biased region" description="Low complexity" evidence="1">
    <location>
        <begin position="42"/>
        <end position="51"/>
    </location>
</feature>
<reference evidence="3" key="1">
    <citation type="journal article" date="2019" name="bioRxiv">
        <title>The Genome of the Zebra Mussel, Dreissena polymorpha: A Resource for Invasive Species Research.</title>
        <authorList>
            <person name="McCartney M.A."/>
            <person name="Auch B."/>
            <person name="Kono T."/>
            <person name="Mallez S."/>
            <person name="Zhang Y."/>
            <person name="Obille A."/>
            <person name="Becker A."/>
            <person name="Abrahante J.E."/>
            <person name="Garbe J."/>
            <person name="Badalamenti J.P."/>
            <person name="Herman A."/>
            <person name="Mangelson H."/>
            <person name="Liachko I."/>
            <person name="Sullivan S."/>
            <person name="Sone E.D."/>
            <person name="Koren S."/>
            <person name="Silverstein K.A.T."/>
            <person name="Beckman K.B."/>
            <person name="Gohl D.M."/>
        </authorList>
    </citation>
    <scope>NUCLEOTIDE SEQUENCE</scope>
    <source>
        <strain evidence="3">Duluth1</strain>
        <tissue evidence="3">Whole animal</tissue>
    </source>
</reference>
<dbReference type="AlphaFoldDB" id="A0A9D4R8V1"/>
<protein>
    <submittedName>
        <fullName evidence="3">Uncharacterized protein</fullName>
    </submittedName>
</protein>
<evidence type="ECO:0000256" key="2">
    <source>
        <dbReference type="SAM" id="Phobius"/>
    </source>
</evidence>
<feature type="region of interest" description="Disordered" evidence="1">
    <location>
        <begin position="30"/>
        <end position="73"/>
    </location>
</feature>
<feature type="region of interest" description="Disordered" evidence="1">
    <location>
        <begin position="173"/>
        <end position="243"/>
    </location>
</feature>
<gene>
    <name evidence="3" type="ORF">DPMN_102055</name>
</gene>
<organism evidence="3 4">
    <name type="scientific">Dreissena polymorpha</name>
    <name type="common">Zebra mussel</name>
    <name type="synonym">Mytilus polymorpha</name>
    <dbReference type="NCBI Taxonomy" id="45954"/>
    <lineage>
        <taxon>Eukaryota</taxon>
        <taxon>Metazoa</taxon>
        <taxon>Spiralia</taxon>
        <taxon>Lophotrochozoa</taxon>
        <taxon>Mollusca</taxon>
        <taxon>Bivalvia</taxon>
        <taxon>Autobranchia</taxon>
        <taxon>Heteroconchia</taxon>
        <taxon>Euheterodonta</taxon>
        <taxon>Imparidentia</taxon>
        <taxon>Neoheterodontei</taxon>
        <taxon>Myida</taxon>
        <taxon>Dreissenoidea</taxon>
        <taxon>Dreissenidae</taxon>
        <taxon>Dreissena</taxon>
    </lineage>
</organism>
<keyword evidence="2" id="KW-0812">Transmembrane</keyword>
<keyword evidence="2" id="KW-0472">Membrane</keyword>
<dbReference type="Proteomes" id="UP000828390">
    <property type="component" value="Unassembled WGS sequence"/>
</dbReference>
<feature type="transmembrane region" description="Helical" evidence="2">
    <location>
        <begin position="259"/>
        <end position="279"/>
    </location>
</feature>
<proteinExistence type="predicted"/>
<sequence length="492" mass="54501">MSQQKATLPSISSDTYEDLKLEVMQYENIPEHRTDYIYPTSGARGPREGAAPPTPPPPPPKRDSGRISLNLPNSDGVMFKKESIADVTLTRGQAKPDSPVNVGPKTRVFKRDTLMPSVVPVSTISDGKEMYFYKQKNAGFDSGVGDLEHIHIDGSQPKTYDYADYGHQYEELPNRKSIAKSPFDSQMDSRSELYPSSGSGSMSETGNTSNNISNQSEKRKRVNPLYDTNTQSMPSIYNKSSKEDSNRALNKQIRCLKCALIVFVVLTFAALAVSMFAVISHMQTKDQADPILTPQVAKLSDSYSRLEQLLASFEGNNNTIQVLSDLIQKVNKIESNLTADISDLRTKTELNSETTQQNMDRILGTHANISDVISQLNTTLQLQLHTITKMEGPRGPQGVANFSQCTYDDVTDDSVASDINSSYTPWLLTPTKLQTSVVLFATCLVEGGLTAMLEVQKLAPDRVQYRCRCSGKVIDKTRRLCTIHVLSCPRYS</sequence>
<evidence type="ECO:0000313" key="3">
    <source>
        <dbReference type="EMBL" id="KAH3859336.1"/>
    </source>
</evidence>
<keyword evidence="2" id="KW-1133">Transmembrane helix</keyword>
<dbReference type="OrthoDB" id="6152452at2759"/>
<name>A0A9D4R8V1_DREPO</name>
<feature type="compositionally biased region" description="Polar residues" evidence="1">
    <location>
        <begin position="183"/>
        <end position="215"/>
    </location>
</feature>
<reference evidence="3" key="2">
    <citation type="submission" date="2020-11" db="EMBL/GenBank/DDBJ databases">
        <authorList>
            <person name="McCartney M.A."/>
            <person name="Auch B."/>
            <person name="Kono T."/>
            <person name="Mallez S."/>
            <person name="Becker A."/>
            <person name="Gohl D.M."/>
            <person name="Silverstein K.A.T."/>
            <person name="Koren S."/>
            <person name="Bechman K.B."/>
            <person name="Herman A."/>
            <person name="Abrahante J.E."/>
            <person name="Garbe J."/>
        </authorList>
    </citation>
    <scope>NUCLEOTIDE SEQUENCE</scope>
    <source>
        <strain evidence="3">Duluth1</strain>
        <tissue evidence="3">Whole animal</tissue>
    </source>
</reference>
<dbReference type="EMBL" id="JAIWYP010000003">
    <property type="protein sequence ID" value="KAH3859336.1"/>
    <property type="molecule type" value="Genomic_DNA"/>
</dbReference>
<comment type="caution">
    <text evidence="3">The sequence shown here is derived from an EMBL/GenBank/DDBJ whole genome shotgun (WGS) entry which is preliminary data.</text>
</comment>
<evidence type="ECO:0000313" key="4">
    <source>
        <dbReference type="Proteomes" id="UP000828390"/>
    </source>
</evidence>
<evidence type="ECO:0000256" key="1">
    <source>
        <dbReference type="SAM" id="MobiDB-lite"/>
    </source>
</evidence>
<accession>A0A9D4R8V1</accession>
<keyword evidence="4" id="KW-1185">Reference proteome</keyword>
<feature type="compositionally biased region" description="Polar residues" evidence="1">
    <location>
        <begin position="226"/>
        <end position="239"/>
    </location>
</feature>